<feature type="transmembrane region" description="Helical" evidence="1">
    <location>
        <begin position="96"/>
        <end position="114"/>
    </location>
</feature>
<dbReference type="OrthoDB" id="3786870at2"/>
<dbReference type="EMBL" id="PDJI01000004">
    <property type="protein sequence ID" value="PFG39708.1"/>
    <property type="molecule type" value="Genomic_DNA"/>
</dbReference>
<organism evidence="2 3">
    <name type="scientific">Georgenia soli</name>
    <dbReference type="NCBI Taxonomy" id="638953"/>
    <lineage>
        <taxon>Bacteria</taxon>
        <taxon>Bacillati</taxon>
        <taxon>Actinomycetota</taxon>
        <taxon>Actinomycetes</taxon>
        <taxon>Micrococcales</taxon>
        <taxon>Bogoriellaceae</taxon>
        <taxon>Georgenia</taxon>
    </lineage>
</organism>
<sequence length="260" mass="26798">MVPGAPTLTAQRTLRRRRVAVSVRVAAVVTLLASAVLGIQAAWSRWSVCFVGGEPPVAGLPEDGAGGCVALQNHLYDYTFPTEPWVPIADAAQREGLSLMALGVAVLLVSLSVVDRWSVSLPTVAGGAAIGATWLAAGVPTLQSGLAGKPVDVGPPGAVAALILLVPLVPVGLAVLSWRRAAAGFDPDGRLLAVFWLAMVATHPLAEFFITLTLWASHDSSPLSGFFRCAVVAVGACTVAATLVPAHRRPRLPRRSGAGA</sequence>
<evidence type="ECO:0000313" key="3">
    <source>
        <dbReference type="Proteomes" id="UP000222106"/>
    </source>
</evidence>
<feature type="transmembrane region" description="Helical" evidence="1">
    <location>
        <begin position="225"/>
        <end position="246"/>
    </location>
</feature>
<accession>A0A2A9ELC3</accession>
<feature type="transmembrane region" description="Helical" evidence="1">
    <location>
        <begin position="21"/>
        <end position="43"/>
    </location>
</feature>
<feature type="transmembrane region" description="Helical" evidence="1">
    <location>
        <begin position="191"/>
        <end position="213"/>
    </location>
</feature>
<proteinExistence type="predicted"/>
<keyword evidence="1" id="KW-1133">Transmembrane helix</keyword>
<protein>
    <submittedName>
        <fullName evidence="2">Uncharacterized protein</fullName>
    </submittedName>
</protein>
<comment type="caution">
    <text evidence="2">The sequence shown here is derived from an EMBL/GenBank/DDBJ whole genome shotgun (WGS) entry which is preliminary data.</text>
</comment>
<keyword evidence="1" id="KW-0472">Membrane</keyword>
<evidence type="ECO:0000313" key="2">
    <source>
        <dbReference type="EMBL" id="PFG39708.1"/>
    </source>
</evidence>
<keyword evidence="3" id="KW-1185">Reference proteome</keyword>
<feature type="transmembrane region" description="Helical" evidence="1">
    <location>
        <begin position="159"/>
        <end position="179"/>
    </location>
</feature>
<gene>
    <name evidence="2" type="ORF">ATJ97_2221</name>
</gene>
<evidence type="ECO:0000256" key="1">
    <source>
        <dbReference type="SAM" id="Phobius"/>
    </source>
</evidence>
<dbReference type="Proteomes" id="UP000222106">
    <property type="component" value="Unassembled WGS sequence"/>
</dbReference>
<feature type="transmembrane region" description="Helical" evidence="1">
    <location>
        <begin position="121"/>
        <end position="139"/>
    </location>
</feature>
<reference evidence="2 3" key="1">
    <citation type="submission" date="2017-10" db="EMBL/GenBank/DDBJ databases">
        <title>Sequencing the genomes of 1000 actinobacteria strains.</title>
        <authorList>
            <person name="Klenk H.-P."/>
        </authorList>
    </citation>
    <scope>NUCLEOTIDE SEQUENCE [LARGE SCALE GENOMIC DNA]</scope>
    <source>
        <strain evidence="2 3">DSM 21838</strain>
    </source>
</reference>
<keyword evidence="1" id="KW-0812">Transmembrane</keyword>
<dbReference type="RefSeq" id="WP_098483761.1">
    <property type="nucleotide sequence ID" value="NZ_PDJI01000004.1"/>
</dbReference>
<name>A0A2A9ELC3_9MICO</name>
<dbReference type="AlphaFoldDB" id="A0A2A9ELC3"/>